<protein>
    <submittedName>
        <fullName evidence="1">Uncharacterized protein</fullName>
    </submittedName>
</protein>
<sequence length="45" mass="5075">MERRRLADILAPAHLHLNTPVGDELSPLHFRFQAAYLIPPNIKAA</sequence>
<name>C4GGJ9_9NEIS</name>
<gene>
    <name evidence="1" type="ORF">GCWU000324_01267</name>
</gene>
<comment type="caution">
    <text evidence="1">The sequence shown here is derived from an EMBL/GenBank/DDBJ whole genome shotgun (WGS) entry which is preliminary data.</text>
</comment>
<accession>C4GGJ9</accession>
<dbReference type="Proteomes" id="UP000003009">
    <property type="component" value="Unassembled WGS sequence"/>
</dbReference>
<dbReference type="STRING" id="629741.GCWU000324_01267"/>
<organism evidence="1 2">
    <name type="scientific">Kingella oralis ATCC 51147</name>
    <dbReference type="NCBI Taxonomy" id="629741"/>
    <lineage>
        <taxon>Bacteria</taxon>
        <taxon>Pseudomonadati</taxon>
        <taxon>Pseudomonadota</taxon>
        <taxon>Betaproteobacteria</taxon>
        <taxon>Neisseriales</taxon>
        <taxon>Neisseriaceae</taxon>
        <taxon>Kingella</taxon>
    </lineage>
</organism>
<evidence type="ECO:0000313" key="1">
    <source>
        <dbReference type="EMBL" id="EEP69354.1"/>
    </source>
</evidence>
<dbReference type="RefSeq" id="WP_003795425.1">
    <property type="nucleotide sequence ID" value="NZ_GG665871.1"/>
</dbReference>
<keyword evidence="2" id="KW-1185">Reference proteome</keyword>
<dbReference type="GeneID" id="84906501"/>
<evidence type="ECO:0000313" key="2">
    <source>
        <dbReference type="Proteomes" id="UP000003009"/>
    </source>
</evidence>
<reference evidence="1" key="1">
    <citation type="submission" date="2009-04" db="EMBL/GenBank/DDBJ databases">
        <authorList>
            <person name="Weinstock G."/>
            <person name="Sodergren E."/>
            <person name="Clifton S."/>
            <person name="Fulton L."/>
            <person name="Fulton B."/>
            <person name="Courtney L."/>
            <person name="Fronick C."/>
            <person name="Harrison M."/>
            <person name="Strong C."/>
            <person name="Farmer C."/>
            <person name="Delahaunty K."/>
            <person name="Markovic C."/>
            <person name="Hall O."/>
            <person name="Minx P."/>
            <person name="Tomlinson C."/>
            <person name="Mitreva M."/>
            <person name="Nelson J."/>
            <person name="Hou S."/>
            <person name="Wollam A."/>
            <person name="Pepin K.H."/>
            <person name="Johnson M."/>
            <person name="Bhonagiri V."/>
            <person name="Nash W.E."/>
            <person name="Warren W."/>
            <person name="Chinwalla A."/>
            <person name="Mardis E.R."/>
            <person name="Wilson R.K."/>
        </authorList>
    </citation>
    <scope>NUCLEOTIDE SEQUENCE [LARGE SCALE GENOMIC DNA]</scope>
    <source>
        <strain evidence="1">ATCC 51147</strain>
    </source>
</reference>
<dbReference type="AlphaFoldDB" id="C4GGJ9"/>
<dbReference type="HOGENOM" id="CLU_3200912_0_0_4"/>
<proteinExistence type="predicted"/>
<dbReference type="EMBL" id="ACJW02000002">
    <property type="protein sequence ID" value="EEP69354.1"/>
    <property type="molecule type" value="Genomic_DNA"/>
</dbReference>